<feature type="region of interest" description="Disordered" evidence="1">
    <location>
        <begin position="1"/>
        <end position="25"/>
    </location>
</feature>
<protein>
    <recommendedName>
        <fullName evidence="6">HAT C-terminal dimerisation domain-containing protein</fullName>
    </recommendedName>
</protein>
<dbReference type="InterPro" id="IPR008906">
    <property type="entry name" value="HATC_C_dom"/>
</dbReference>
<sequence>MANVDQDSNLDGATEGSSDANAPLKRNLDDPGWNYGTLCDPLNKDAIKYKLCVFICKAGITRLKYYVSGLKGNGVAICKNASKEDKAVCVALLEKPKEDMIAKRKQEEEMRAEFYVGSKKKRRSNLRPLDKFTNPINPEGPFLNMHQQNLLDALSKERTHSMYESGVPFHSIDNDAFKKFVEAVGQYGRGYCPPSQYLLMEPLLKEEVERTKGLLKKQEEEWAHNGCSVMTDGWTDRKRRSIMNFCVNSREGTTFHSSVECSKDSHTGQFNFDYVDKCIEDVAAQNRRGQTCFGLLVLLTQLILCLKQLVKEGKFKEWIAKEKNLTIFIYAHHWTLALMRKFTKCKEIVRPGVTTFATTFLTLQSLMEKQEKLKHMFTSHEWTQSKWSRKNGTGAYAIVFSLLVKLLRLADGDRKASMGFLYGELQQTKEDIKMVFNNVEINYRSIIEIIETRAKDQNIKDNVMVSDAIFICVEKFFCDDIDKQDQVINMELPKYKEKEGDFGRILAAKGCSENSSSYDPATWWMTYGNSTPTLQKMAIKILSLTTSSSGCERNWSAFEGFNSKLINKNKNQNIDVLRSLDASKAQSWIVAINDEDEEIEEGEGLEVGGEAIDNANQETRELHDDDFVSDKEQVICEEDFEFNSDEEGFVDRNEDCC</sequence>
<evidence type="ECO:0000259" key="2">
    <source>
        <dbReference type="Pfam" id="PF04937"/>
    </source>
</evidence>
<dbReference type="SUPFAM" id="SSF53098">
    <property type="entry name" value="Ribonuclease H-like"/>
    <property type="match status" value="1"/>
</dbReference>
<evidence type="ECO:0000313" key="5">
    <source>
        <dbReference type="Proteomes" id="UP000235145"/>
    </source>
</evidence>
<name>A0A9R1XC66_LACSA</name>
<dbReference type="InterPro" id="IPR007021">
    <property type="entry name" value="DUF659"/>
</dbReference>
<organism evidence="4 5">
    <name type="scientific">Lactuca sativa</name>
    <name type="common">Garden lettuce</name>
    <dbReference type="NCBI Taxonomy" id="4236"/>
    <lineage>
        <taxon>Eukaryota</taxon>
        <taxon>Viridiplantae</taxon>
        <taxon>Streptophyta</taxon>
        <taxon>Embryophyta</taxon>
        <taxon>Tracheophyta</taxon>
        <taxon>Spermatophyta</taxon>
        <taxon>Magnoliopsida</taxon>
        <taxon>eudicotyledons</taxon>
        <taxon>Gunneridae</taxon>
        <taxon>Pentapetalae</taxon>
        <taxon>asterids</taxon>
        <taxon>campanulids</taxon>
        <taxon>Asterales</taxon>
        <taxon>Asteraceae</taxon>
        <taxon>Cichorioideae</taxon>
        <taxon>Cichorieae</taxon>
        <taxon>Lactucinae</taxon>
        <taxon>Lactuca</taxon>
    </lineage>
</organism>
<accession>A0A9R1XC66</accession>
<evidence type="ECO:0008006" key="6">
    <source>
        <dbReference type="Google" id="ProtNLM"/>
    </source>
</evidence>
<proteinExistence type="predicted"/>
<evidence type="ECO:0000256" key="1">
    <source>
        <dbReference type="SAM" id="MobiDB-lite"/>
    </source>
</evidence>
<feature type="compositionally biased region" description="Polar residues" evidence="1">
    <location>
        <begin position="1"/>
        <end position="20"/>
    </location>
</feature>
<dbReference type="GO" id="GO:0046983">
    <property type="term" value="F:protein dimerization activity"/>
    <property type="evidence" value="ECO:0007669"/>
    <property type="project" value="InterPro"/>
</dbReference>
<evidence type="ECO:0000313" key="4">
    <source>
        <dbReference type="EMBL" id="KAJ0208900.1"/>
    </source>
</evidence>
<dbReference type="AlphaFoldDB" id="A0A9R1XC66"/>
<gene>
    <name evidence="4" type="ORF">LSAT_V11C400212780</name>
</gene>
<keyword evidence="5" id="KW-1185">Reference proteome</keyword>
<feature type="domain" description="DUF659" evidence="2">
    <location>
        <begin position="194"/>
        <end position="286"/>
    </location>
</feature>
<dbReference type="Proteomes" id="UP000235145">
    <property type="component" value="Unassembled WGS sequence"/>
</dbReference>
<evidence type="ECO:0000259" key="3">
    <source>
        <dbReference type="Pfam" id="PF05699"/>
    </source>
</evidence>
<dbReference type="PANTHER" id="PTHR32166">
    <property type="entry name" value="OSJNBA0013A04.12 PROTEIN"/>
    <property type="match status" value="1"/>
</dbReference>
<dbReference type="Pfam" id="PF04937">
    <property type="entry name" value="DUF659"/>
    <property type="match status" value="1"/>
</dbReference>
<feature type="domain" description="HAT C-terminal dimerisation" evidence="3">
    <location>
        <begin position="516"/>
        <end position="571"/>
    </location>
</feature>
<dbReference type="Pfam" id="PF05699">
    <property type="entry name" value="Dimer_Tnp_hAT"/>
    <property type="match status" value="1"/>
</dbReference>
<dbReference type="EMBL" id="NBSK02000004">
    <property type="protein sequence ID" value="KAJ0208900.1"/>
    <property type="molecule type" value="Genomic_DNA"/>
</dbReference>
<reference evidence="4 5" key="1">
    <citation type="journal article" date="2017" name="Nat. Commun.">
        <title>Genome assembly with in vitro proximity ligation data and whole-genome triplication in lettuce.</title>
        <authorList>
            <person name="Reyes-Chin-Wo S."/>
            <person name="Wang Z."/>
            <person name="Yang X."/>
            <person name="Kozik A."/>
            <person name="Arikit S."/>
            <person name="Song C."/>
            <person name="Xia L."/>
            <person name="Froenicke L."/>
            <person name="Lavelle D.O."/>
            <person name="Truco M.J."/>
            <person name="Xia R."/>
            <person name="Zhu S."/>
            <person name="Xu C."/>
            <person name="Xu H."/>
            <person name="Xu X."/>
            <person name="Cox K."/>
            <person name="Korf I."/>
            <person name="Meyers B.C."/>
            <person name="Michelmore R.W."/>
        </authorList>
    </citation>
    <scope>NUCLEOTIDE SEQUENCE [LARGE SCALE GENOMIC DNA]</scope>
    <source>
        <strain evidence="5">cv. Salinas</strain>
        <tissue evidence="4">Seedlings</tissue>
    </source>
</reference>
<dbReference type="InterPro" id="IPR012337">
    <property type="entry name" value="RNaseH-like_sf"/>
</dbReference>
<comment type="caution">
    <text evidence="4">The sequence shown here is derived from an EMBL/GenBank/DDBJ whole genome shotgun (WGS) entry which is preliminary data.</text>
</comment>
<dbReference type="PANTHER" id="PTHR32166:SF74">
    <property type="entry name" value="OS05G0256350 PROTEIN"/>
    <property type="match status" value="1"/>
</dbReference>